<dbReference type="AlphaFoldDB" id="A0A0B7BY17"/>
<protein>
    <submittedName>
        <fullName evidence="1">Uncharacterized protein</fullName>
    </submittedName>
</protein>
<gene>
    <name evidence="1" type="primary">ORF217776</name>
</gene>
<reference evidence="1" key="1">
    <citation type="submission" date="2014-12" db="EMBL/GenBank/DDBJ databases">
        <title>Insight into the proteome of Arion vulgaris.</title>
        <authorList>
            <person name="Aradska J."/>
            <person name="Bulat T."/>
            <person name="Smidak R."/>
            <person name="Sarate P."/>
            <person name="Gangsoo J."/>
            <person name="Sialana F."/>
            <person name="Bilban M."/>
            <person name="Lubec G."/>
        </authorList>
    </citation>
    <scope>NUCLEOTIDE SEQUENCE</scope>
    <source>
        <tissue evidence="1">Skin</tissue>
    </source>
</reference>
<proteinExistence type="predicted"/>
<feature type="non-terminal residue" evidence="1">
    <location>
        <position position="75"/>
    </location>
</feature>
<feature type="non-terminal residue" evidence="1">
    <location>
        <position position="1"/>
    </location>
</feature>
<name>A0A0B7BY17_9EUPU</name>
<organism evidence="1">
    <name type="scientific">Arion vulgaris</name>
    <dbReference type="NCBI Taxonomy" id="1028688"/>
    <lineage>
        <taxon>Eukaryota</taxon>
        <taxon>Metazoa</taxon>
        <taxon>Spiralia</taxon>
        <taxon>Lophotrochozoa</taxon>
        <taxon>Mollusca</taxon>
        <taxon>Gastropoda</taxon>
        <taxon>Heterobranchia</taxon>
        <taxon>Euthyneura</taxon>
        <taxon>Panpulmonata</taxon>
        <taxon>Eupulmonata</taxon>
        <taxon>Stylommatophora</taxon>
        <taxon>Helicina</taxon>
        <taxon>Arionoidea</taxon>
        <taxon>Arionidae</taxon>
        <taxon>Arion</taxon>
    </lineage>
</organism>
<dbReference type="EMBL" id="HACG01051228">
    <property type="protein sequence ID" value="CEK98099.1"/>
    <property type="molecule type" value="Transcribed_RNA"/>
</dbReference>
<evidence type="ECO:0000313" key="1">
    <source>
        <dbReference type="EMBL" id="CEK98099.1"/>
    </source>
</evidence>
<sequence length="75" mass="8401">TISDYHYYYILKLHSSHDGIIVDIMASALKRCFLLWPPLQILLILAVSESVLENGTSTIAPTNISVTKVDDVRRA</sequence>
<accession>A0A0B7BY17</accession>